<protein>
    <submittedName>
        <fullName evidence="1">10833_t:CDS:1</fullName>
    </submittedName>
</protein>
<accession>A0ACA9SNL6</accession>
<evidence type="ECO:0000313" key="2">
    <source>
        <dbReference type="Proteomes" id="UP000789920"/>
    </source>
</evidence>
<proteinExistence type="predicted"/>
<keyword evidence="2" id="KW-1185">Reference proteome</keyword>
<dbReference type="Proteomes" id="UP000789920">
    <property type="component" value="Unassembled WGS sequence"/>
</dbReference>
<name>A0ACA9SNL6_9GLOM</name>
<sequence length="61" mass="7096">GSQARSRARSHDDDHQTPNQSQPQDNQPHNDQTESHVREVKDEIRYQRVDQESDLSSKVLD</sequence>
<feature type="non-terminal residue" evidence="1">
    <location>
        <position position="1"/>
    </location>
</feature>
<comment type="caution">
    <text evidence="1">The sequence shown here is derived from an EMBL/GenBank/DDBJ whole genome shotgun (WGS) entry which is preliminary data.</text>
</comment>
<dbReference type="EMBL" id="CAJVQC010133316">
    <property type="protein sequence ID" value="CAG8842191.1"/>
    <property type="molecule type" value="Genomic_DNA"/>
</dbReference>
<feature type="non-terminal residue" evidence="1">
    <location>
        <position position="61"/>
    </location>
</feature>
<reference evidence="1" key="1">
    <citation type="submission" date="2021-06" db="EMBL/GenBank/DDBJ databases">
        <authorList>
            <person name="Kallberg Y."/>
            <person name="Tangrot J."/>
            <person name="Rosling A."/>
        </authorList>
    </citation>
    <scope>NUCLEOTIDE SEQUENCE</scope>
    <source>
        <strain evidence="1">MA461A</strain>
    </source>
</reference>
<organism evidence="1 2">
    <name type="scientific">Racocetra persica</name>
    <dbReference type="NCBI Taxonomy" id="160502"/>
    <lineage>
        <taxon>Eukaryota</taxon>
        <taxon>Fungi</taxon>
        <taxon>Fungi incertae sedis</taxon>
        <taxon>Mucoromycota</taxon>
        <taxon>Glomeromycotina</taxon>
        <taxon>Glomeromycetes</taxon>
        <taxon>Diversisporales</taxon>
        <taxon>Gigasporaceae</taxon>
        <taxon>Racocetra</taxon>
    </lineage>
</organism>
<gene>
    <name evidence="1" type="ORF">RPERSI_LOCUS32208</name>
</gene>
<evidence type="ECO:0000313" key="1">
    <source>
        <dbReference type="EMBL" id="CAG8842191.1"/>
    </source>
</evidence>